<evidence type="ECO:0008006" key="5">
    <source>
        <dbReference type="Google" id="ProtNLM"/>
    </source>
</evidence>
<keyword evidence="1" id="KW-0677">Repeat</keyword>
<evidence type="ECO:0000256" key="2">
    <source>
        <dbReference type="PROSITE-ProRule" id="PRU00708"/>
    </source>
</evidence>
<dbReference type="STRING" id="2711.A0A067GMB1"/>
<dbReference type="PROSITE" id="PS51375">
    <property type="entry name" value="PPR"/>
    <property type="match status" value="1"/>
</dbReference>
<gene>
    <name evidence="3" type="ORF">CISIN_1g0059433mg</name>
</gene>
<name>A0A067GMB1_CITSI</name>
<organism evidence="3 4">
    <name type="scientific">Citrus sinensis</name>
    <name type="common">Sweet orange</name>
    <name type="synonym">Citrus aurantium var. sinensis</name>
    <dbReference type="NCBI Taxonomy" id="2711"/>
    <lineage>
        <taxon>Eukaryota</taxon>
        <taxon>Viridiplantae</taxon>
        <taxon>Streptophyta</taxon>
        <taxon>Embryophyta</taxon>
        <taxon>Tracheophyta</taxon>
        <taxon>Spermatophyta</taxon>
        <taxon>Magnoliopsida</taxon>
        <taxon>eudicotyledons</taxon>
        <taxon>Gunneridae</taxon>
        <taxon>Pentapetalae</taxon>
        <taxon>rosids</taxon>
        <taxon>malvids</taxon>
        <taxon>Sapindales</taxon>
        <taxon>Rutaceae</taxon>
        <taxon>Aurantioideae</taxon>
        <taxon>Citrus</taxon>
    </lineage>
</organism>
<evidence type="ECO:0000313" key="3">
    <source>
        <dbReference type="EMBL" id="KDO80744.1"/>
    </source>
</evidence>
<dbReference type="PANTHER" id="PTHR47926">
    <property type="entry name" value="PENTATRICOPEPTIDE REPEAT-CONTAINING PROTEIN"/>
    <property type="match status" value="1"/>
</dbReference>
<dbReference type="InterPro" id="IPR046960">
    <property type="entry name" value="PPR_At4g14850-like_plant"/>
</dbReference>
<dbReference type="Pfam" id="PF01535">
    <property type="entry name" value="PPR"/>
    <property type="match status" value="1"/>
</dbReference>
<evidence type="ECO:0000313" key="4">
    <source>
        <dbReference type="Proteomes" id="UP000027120"/>
    </source>
</evidence>
<proteinExistence type="predicted"/>
<dbReference type="GO" id="GO:0009451">
    <property type="term" value="P:RNA modification"/>
    <property type="evidence" value="ECO:0007669"/>
    <property type="project" value="InterPro"/>
</dbReference>
<keyword evidence="4" id="KW-1185">Reference proteome</keyword>
<protein>
    <recommendedName>
        <fullName evidence="5">Pentatricopeptide repeat-containing protein</fullName>
    </recommendedName>
</protein>
<feature type="repeat" description="PPR" evidence="2">
    <location>
        <begin position="43"/>
        <end position="77"/>
    </location>
</feature>
<evidence type="ECO:0000256" key="1">
    <source>
        <dbReference type="ARBA" id="ARBA00022737"/>
    </source>
</evidence>
<feature type="non-terminal residue" evidence="3">
    <location>
        <position position="1"/>
    </location>
</feature>
<dbReference type="InterPro" id="IPR011990">
    <property type="entry name" value="TPR-like_helical_dom_sf"/>
</dbReference>
<accession>A0A067GMB1</accession>
<dbReference type="NCBIfam" id="TIGR00756">
    <property type="entry name" value="PPR"/>
    <property type="match status" value="1"/>
</dbReference>
<feature type="non-terminal residue" evidence="3">
    <location>
        <position position="84"/>
    </location>
</feature>
<dbReference type="EMBL" id="KK784876">
    <property type="protein sequence ID" value="KDO80744.1"/>
    <property type="molecule type" value="Genomic_DNA"/>
</dbReference>
<dbReference type="GO" id="GO:0003723">
    <property type="term" value="F:RNA binding"/>
    <property type="evidence" value="ECO:0007669"/>
    <property type="project" value="InterPro"/>
</dbReference>
<dbReference type="Gene3D" id="1.25.40.10">
    <property type="entry name" value="Tetratricopeptide repeat domain"/>
    <property type="match status" value="1"/>
</dbReference>
<dbReference type="Proteomes" id="UP000027120">
    <property type="component" value="Unassembled WGS sequence"/>
</dbReference>
<sequence length="84" mass="9426">RKLFDQYSNWAASAYGNVALWNSMLSGGKQVHAFCVKRGFEKEDVTLTSLIDMYLKCGEIDDGLALFNFMPERDVVSWTGIIVG</sequence>
<dbReference type="InterPro" id="IPR002885">
    <property type="entry name" value="PPR_rpt"/>
</dbReference>
<reference evidence="3 4" key="1">
    <citation type="submission" date="2014-04" db="EMBL/GenBank/DDBJ databases">
        <authorList>
            <consortium name="International Citrus Genome Consortium"/>
            <person name="Gmitter F."/>
            <person name="Chen C."/>
            <person name="Farmerie W."/>
            <person name="Harkins T."/>
            <person name="Desany B."/>
            <person name="Mohiuddin M."/>
            <person name="Kodira C."/>
            <person name="Borodovsky M."/>
            <person name="Lomsadze A."/>
            <person name="Burns P."/>
            <person name="Jenkins J."/>
            <person name="Prochnik S."/>
            <person name="Shu S."/>
            <person name="Chapman J."/>
            <person name="Pitluck S."/>
            <person name="Schmutz J."/>
            <person name="Rokhsar D."/>
        </authorList>
    </citation>
    <scope>NUCLEOTIDE SEQUENCE</scope>
</reference>
<dbReference type="AlphaFoldDB" id="A0A067GMB1"/>